<dbReference type="AlphaFoldDB" id="A0A1H7JT71"/>
<organism evidence="1 2">
    <name type="scientific">Aquimarina amphilecti</name>
    <dbReference type="NCBI Taxonomy" id="1038014"/>
    <lineage>
        <taxon>Bacteria</taxon>
        <taxon>Pseudomonadati</taxon>
        <taxon>Bacteroidota</taxon>
        <taxon>Flavobacteriia</taxon>
        <taxon>Flavobacteriales</taxon>
        <taxon>Flavobacteriaceae</taxon>
        <taxon>Aquimarina</taxon>
    </lineage>
</organism>
<name>A0A1H7JT71_AQUAM</name>
<gene>
    <name evidence="1" type="ORF">SAMN04487910_1093</name>
</gene>
<proteinExistence type="predicted"/>
<evidence type="ECO:0000313" key="1">
    <source>
        <dbReference type="EMBL" id="SEK77769.1"/>
    </source>
</evidence>
<evidence type="ECO:0000313" key="2">
    <source>
        <dbReference type="Proteomes" id="UP000198521"/>
    </source>
</evidence>
<sequence>MKKKQILFMVSNNSIIDPFLHSQLLDIYEGCKLFEQYFIFCGKEKENSLRYANIIDNGNSKNSFIRYCVFYKNLFKALYKNRKNEVTIHLRGFISGIIFFFLPKILKKQVKFVYDPRGAVIYSLEEKTPFIKKMRLLLRYIDRTLISESLFTIVESKKLKKLKIKLYPGTESKYLLCYNSSSLNESNEILDFNSSNEINLCYPGSINHWHDIDEIHRVFNHLVKILNHDIINIYILTKNDNKALIEKKFNENSKYNLTVNFVPYHLLDQELEKMDICVSVVKPTKSTVITSPIKIADFVIKNKKFILNRGIGDFDDFFDIKNSALLFDYGEELNFNLEDLIELNPSRNKEIQHYLKIDTNRENIIMNLEKLLK</sequence>
<dbReference type="Proteomes" id="UP000198521">
    <property type="component" value="Unassembled WGS sequence"/>
</dbReference>
<protein>
    <submittedName>
        <fullName evidence="1">Uncharacterized protein</fullName>
    </submittedName>
</protein>
<dbReference type="EMBL" id="FOAB01000002">
    <property type="protein sequence ID" value="SEK77769.1"/>
    <property type="molecule type" value="Genomic_DNA"/>
</dbReference>
<dbReference type="STRING" id="1038014.SAMN04487910_1093"/>
<accession>A0A1H7JT71</accession>
<reference evidence="1 2" key="1">
    <citation type="submission" date="2016-10" db="EMBL/GenBank/DDBJ databases">
        <authorList>
            <person name="de Groot N.N."/>
        </authorList>
    </citation>
    <scope>NUCLEOTIDE SEQUENCE [LARGE SCALE GENOMIC DNA]</scope>
    <source>
        <strain evidence="1 2">DSM 25232</strain>
    </source>
</reference>
<keyword evidence="2" id="KW-1185">Reference proteome</keyword>